<proteinExistence type="predicted"/>
<reference evidence="2 3" key="1">
    <citation type="submission" date="2024-05" db="EMBL/GenBank/DDBJ databases">
        <title>Genome sequencing and assembly of Indian major carp, Cirrhinus mrigala (Hamilton, 1822).</title>
        <authorList>
            <person name="Mohindra V."/>
            <person name="Chowdhury L.M."/>
            <person name="Lal K."/>
            <person name="Jena J.K."/>
        </authorList>
    </citation>
    <scope>NUCLEOTIDE SEQUENCE [LARGE SCALE GENOMIC DNA]</scope>
    <source>
        <strain evidence="2">CM1030</strain>
        <tissue evidence="2">Blood</tissue>
    </source>
</reference>
<gene>
    <name evidence="2" type="ORF">M9458_010969</name>
</gene>
<sequence length="88" mass="8943">DVEGMSGTRFTPPSGSAGFTLPEGAAFPPGSFICNHPVPGLPIGSSTILYGPPPDGARLVYGPPPTNLTIPLVPNGTLHCNVPGHQDL</sequence>
<accession>A0ABD0R2X9</accession>
<evidence type="ECO:0000313" key="2">
    <source>
        <dbReference type="EMBL" id="KAL0192673.1"/>
    </source>
</evidence>
<organism evidence="2 3">
    <name type="scientific">Cirrhinus mrigala</name>
    <name type="common">Mrigala</name>
    <dbReference type="NCBI Taxonomy" id="683832"/>
    <lineage>
        <taxon>Eukaryota</taxon>
        <taxon>Metazoa</taxon>
        <taxon>Chordata</taxon>
        <taxon>Craniata</taxon>
        <taxon>Vertebrata</taxon>
        <taxon>Euteleostomi</taxon>
        <taxon>Actinopterygii</taxon>
        <taxon>Neopterygii</taxon>
        <taxon>Teleostei</taxon>
        <taxon>Ostariophysi</taxon>
        <taxon>Cypriniformes</taxon>
        <taxon>Cyprinidae</taxon>
        <taxon>Labeoninae</taxon>
        <taxon>Labeonini</taxon>
        <taxon>Cirrhinus</taxon>
    </lineage>
</organism>
<keyword evidence="3" id="KW-1185">Reference proteome</keyword>
<evidence type="ECO:0000256" key="1">
    <source>
        <dbReference type="SAM" id="MobiDB-lite"/>
    </source>
</evidence>
<evidence type="ECO:0000313" key="3">
    <source>
        <dbReference type="Proteomes" id="UP001529510"/>
    </source>
</evidence>
<feature type="region of interest" description="Disordered" evidence="1">
    <location>
        <begin position="1"/>
        <end position="22"/>
    </location>
</feature>
<dbReference type="EMBL" id="JAMKFB020000005">
    <property type="protein sequence ID" value="KAL0192673.1"/>
    <property type="molecule type" value="Genomic_DNA"/>
</dbReference>
<feature type="non-terminal residue" evidence="2">
    <location>
        <position position="88"/>
    </location>
</feature>
<dbReference type="AlphaFoldDB" id="A0ABD0R2X9"/>
<feature type="non-terminal residue" evidence="2">
    <location>
        <position position="1"/>
    </location>
</feature>
<comment type="caution">
    <text evidence="2">The sequence shown here is derived from an EMBL/GenBank/DDBJ whole genome shotgun (WGS) entry which is preliminary data.</text>
</comment>
<dbReference type="Proteomes" id="UP001529510">
    <property type="component" value="Unassembled WGS sequence"/>
</dbReference>
<name>A0ABD0R2X9_CIRMR</name>
<protein>
    <submittedName>
        <fullName evidence="2">Uncharacterized protein</fullName>
    </submittedName>
</protein>